<dbReference type="PANTHER" id="PTHR30295:SF0">
    <property type="entry name" value="BACTERIOFERRITIN"/>
    <property type="match status" value="1"/>
</dbReference>
<organism evidence="4 5">
    <name type="scientific">candidate division WOR-1 bacterium RIFOXYB2_FULL_37_13</name>
    <dbReference type="NCBI Taxonomy" id="1802579"/>
    <lineage>
        <taxon>Bacteria</taxon>
        <taxon>Bacillati</taxon>
        <taxon>Saganbacteria</taxon>
    </lineage>
</organism>
<reference evidence="4 5" key="1">
    <citation type="journal article" date="2016" name="Nat. Commun.">
        <title>Thousands of microbial genomes shed light on interconnected biogeochemical processes in an aquifer system.</title>
        <authorList>
            <person name="Anantharaman K."/>
            <person name="Brown C.T."/>
            <person name="Hug L.A."/>
            <person name="Sharon I."/>
            <person name="Castelle C.J."/>
            <person name="Probst A.J."/>
            <person name="Thomas B.C."/>
            <person name="Singh A."/>
            <person name="Wilkins M.J."/>
            <person name="Karaoz U."/>
            <person name="Brodie E.L."/>
            <person name="Williams K.H."/>
            <person name="Hubbard S.S."/>
            <person name="Banfield J.F."/>
        </authorList>
    </citation>
    <scope>NUCLEOTIDE SEQUENCE [LARGE SCALE GENOMIC DNA]</scope>
</reference>
<accession>A0A1F4SPR7</accession>
<dbReference type="InterPro" id="IPR009078">
    <property type="entry name" value="Ferritin-like_SF"/>
</dbReference>
<evidence type="ECO:0000256" key="1">
    <source>
        <dbReference type="ARBA" id="ARBA00022434"/>
    </source>
</evidence>
<feature type="domain" description="Ferritin-like diiron" evidence="3">
    <location>
        <begin position="1"/>
        <end position="146"/>
    </location>
</feature>
<dbReference type="GO" id="GO:0005829">
    <property type="term" value="C:cytosol"/>
    <property type="evidence" value="ECO:0007669"/>
    <property type="project" value="TreeGrafter"/>
</dbReference>
<dbReference type="EMBL" id="MEUB01000028">
    <property type="protein sequence ID" value="OGC22409.1"/>
    <property type="molecule type" value="Genomic_DNA"/>
</dbReference>
<dbReference type="STRING" id="1802579.A2310_01875"/>
<keyword evidence="1" id="KW-0409">Iron storage</keyword>
<evidence type="ECO:0000256" key="2">
    <source>
        <dbReference type="ARBA" id="ARBA00023004"/>
    </source>
</evidence>
<dbReference type="Pfam" id="PF00210">
    <property type="entry name" value="Ferritin"/>
    <property type="match status" value="1"/>
</dbReference>
<keyword evidence="2" id="KW-0408">Iron</keyword>
<dbReference type="CDD" id="cd00657">
    <property type="entry name" value="Ferritin_like"/>
    <property type="match status" value="1"/>
</dbReference>
<evidence type="ECO:0000313" key="4">
    <source>
        <dbReference type="EMBL" id="OGC22409.1"/>
    </source>
</evidence>
<dbReference type="InterPro" id="IPR012347">
    <property type="entry name" value="Ferritin-like"/>
</dbReference>
<dbReference type="Proteomes" id="UP000178417">
    <property type="component" value="Unassembled WGS sequence"/>
</dbReference>
<evidence type="ECO:0000259" key="3">
    <source>
        <dbReference type="PROSITE" id="PS50905"/>
    </source>
</evidence>
<evidence type="ECO:0000313" key="5">
    <source>
        <dbReference type="Proteomes" id="UP000178417"/>
    </source>
</evidence>
<dbReference type="GO" id="GO:0008199">
    <property type="term" value="F:ferric iron binding"/>
    <property type="evidence" value="ECO:0007669"/>
    <property type="project" value="InterPro"/>
</dbReference>
<name>A0A1F4SPR7_UNCSA</name>
<dbReference type="GO" id="GO:0020037">
    <property type="term" value="F:heme binding"/>
    <property type="evidence" value="ECO:0007669"/>
    <property type="project" value="TreeGrafter"/>
</dbReference>
<protein>
    <recommendedName>
        <fullName evidence="3">Ferritin-like diiron domain-containing protein</fullName>
    </recommendedName>
</protein>
<dbReference type="GO" id="GO:0006879">
    <property type="term" value="P:intracellular iron ion homeostasis"/>
    <property type="evidence" value="ECO:0007669"/>
    <property type="project" value="UniProtKB-KW"/>
</dbReference>
<dbReference type="InterPro" id="IPR008331">
    <property type="entry name" value="Ferritin_DPS_dom"/>
</dbReference>
<dbReference type="Gene3D" id="1.20.1260.10">
    <property type="match status" value="1"/>
</dbReference>
<comment type="caution">
    <text evidence="4">The sequence shown here is derived from an EMBL/GenBank/DDBJ whole genome shotgun (WGS) entry which is preliminary data.</text>
</comment>
<sequence length="146" mass="17066">MAVKEDLVKMLNRGIELEYSARIQYLAHAEKIKGPYSEKIVERLKEIASDELKHEEMFRNLIANYLNGSVSMKLEAVHDATSDKEIFEVNLKGEKDAIDFYKQIYQKALEGKKELQYEYETIEHELRHIIIDEQEHVVELSLLLGL</sequence>
<gene>
    <name evidence="4" type="ORF">A2310_01875</name>
</gene>
<dbReference type="InterPro" id="IPR009040">
    <property type="entry name" value="Ferritin-like_diiron"/>
</dbReference>
<proteinExistence type="predicted"/>
<dbReference type="SUPFAM" id="SSF47240">
    <property type="entry name" value="Ferritin-like"/>
    <property type="match status" value="1"/>
</dbReference>
<dbReference type="PANTHER" id="PTHR30295">
    <property type="entry name" value="BACTERIOFERRITIN"/>
    <property type="match status" value="1"/>
</dbReference>
<dbReference type="AlphaFoldDB" id="A0A1F4SPR7"/>
<dbReference type="PROSITE" id="PS50905">
    <property type="entry name" value="FERRITIN_LIKE"/>
    <property type="match status" value="1"/>
</dbReference>
<dbReference type="GO" id="GO:0004322">
    <property type="term" value="F:ferroxidase activity"/>
    <property type="evidence" value="ECO:0007669"/>
    <property type="project" value="TreeGrafter"/>
</dbReference>